<reference evidence="1 2" key="1">
    <citation type="submission" date="2024-06" db="EMBL/GenBank/DDBJ databases">
        <title>A chromosome level genome sequence of Diviner's sage (Salvia divinorum).</title>
        <authorList>
            <person name="Ford S.A."/>
            <person name="Ro D.-K."/>
            <person name="Ness R.W."/>
            <person name="Phillips M.A."/>
        </authorList>
    </citation>
    <scope>NUCLEOTIDE SEQUENCE [LARGE SCALE GENOMIC DNA]</scope>
    <source>
        <strain evidence="1">SAF-2024a</strain>
        <tissue evidence="1">Leaf</tissue>
    </source>
</reference>
<dbReference type="AlphaFoldDB" id="A0ABD1G8T6"/>
<name>A0ABD1G8T6_SALDI</name>
<keyword evidence="2" id="KW-1185">Reference proteome</keyword>
<dbReference type="EMBL" id="JBEAFC010000009">
    <property type="protein sequence ID" value="KAL1540540.1"/>
    <property type="molecule type" value="Genomic_DNA"/>
</dbReference>
<sequence>MHRMIESITFQLQNQGFELGIDDLNKIFEMHRMHILEPLEYDPDEFWNAITLQDEPNHRFNPALHGQKVLK</sequence>
<organism evidence="1 2">
    <name type="scientific">Salvia divinorum</name>
    <name type="common">Maria pastora</name>
    <name type="synonym">Diviner's sage</name>
    <dbReference type="NCBI Taxonomy" id="28513"/>
    <lineage>
        <taxon>Eukaryota</taxon>
        <taxon>Viridiplantae</taxon>
        <taxon>Streptophyta</taxon>
        <taxon>Embryophyta</taxon>
        <taxon>Tracheophyta</taxon>
        <taxon>Spermatophyta</taxon>
        <taxon>Magnoliopsida</taxon>
        <taxon>eudicotyledons</taxon>
        <taxon>Gunneridae</taxon>
        <taxon>Pentapetalae</taxon>
        <taxon>asterids</taxon>
        <taxon>lamiids</taxon>
        <taxon>Lamiales</taxon>
        <taxon>Lamiaceae</taxon>
        <taxon>Nepetoideae</taxon>
        <taxon>Mentheae</taxon>
        <taxon>Salviinae</taxon>
        <taxon>Salvia</taxon>
        <taxon>Salvia subgen. Calosphace</taxon>
    </lineage>
</organism>
<dbReference type="Proteomes" id="UP001567538">
    <property type="component" value="Unassembled WGS sequence"/>
</dbReference>
<evidence type="ECO:0000313" key="1">
    <source>
        <dbReference type="EMBL" id="KAL1540540.1"/>
    </source>
</evidence>
<accession>A0ABD1G8T6</accession>
<proteinExistence type="predicted"/>
<protein>
    <submittedName>
        <fullName evidence="1">Uncharacterized protein</fullName>
    </submittedName>
</protein>
<gene>
    <name evidence="1" type="ORF">AAHA92_24881</name>
</gene>
<evidence type="ECO:0000313" key="2">
    <source>
        <dbReference type="Proteomes" id="UP001567538"/>
    </source>
</evidence>
<comment type="caution">
    <text evidence="1">The sequence shown here is derived from an EMBL/GenBank/DDBJ whole genome shotgun (WGS) entry which is preliminary data.</text>
</comment>